<dbReference type="AlphaFoldDB" id="A0A853C731"/>
<evidence type="ECO:0008006" key="4">
    <source>
        <dbReference type="Google" id="ProtNLM"/>
    </source>
</evidence>
<sequence length="126" mass="12876">MRRAVTPAALVAFGASYVVLGAWAGVHAASFTEAVADFGPPNDHLVHDYGAASVAVGGGLLLAVRRPGWWLPVLAVAAIWNALHTVSHLVGIDQAGSRALGVAEAVVLFASTVLLAGLATMAREEP</sequence>
<proteinExistence type="predicted"/>
<keyword evidence="3" id="KW-1185">Reference proteome</keyword>
<name>A0A853C731_9ACTN</name>
<evidence type="ECO:0000313" key="2">
    <source>
        <dbReference type="EMBL" id="NYJ02951.1"/>
    </source>
</evidence>
<comment type="caution">
    <text evidence="2">The sequence shown here is derived from an EMBL/GenBank/DDBJ whole genome shotgun (WGS) entry which is preliminary data.</text>
</comment>
<accession>A0A853C731</accession>
<organism evidence="2 3">
    <name type="scientific">Nocardioides thalensis</name>
    <dbReference type="NCBI Taxonomy" id="1914755"/>
    <lineage>
        <taxon>Bacteria</taxon>
        <taxon>Bacillati</taxon>
        <taxon>Actinomycetota</taxon>
        <taxon>Actinomycetes</taxon>
        <taxon>Propionibacteriales</taxon>
        <taxon>Nocardioidaceae</taxon>
        <taxon>Nocardioides</taxon>
    </lineage>
</organism>
<dbReference type="Proteomes" id="UP000530424">
    <property type="component" value="Unassembled WGS sequence"/>
</dbReference>
<gene>
    <name evidence="2" type="ORF">HNR19_003649</name>
</gene>
<evidence type="ECO:0000256" key="1">
    <source>
        <dbReference type="SAM" id="Phobius"/>
    </source>
</evidence>
<feature type="transmembrane region" description="Helical" evidence="1">
    <location>
        <begin position="69"/>
        <end position="90"/>
    </location>
</feature>
<feature type="transmembrane region" description="Helical" evidence="1">
    <location>
        <begin position="102"/>
        <end position="122"/>
    </location>
</feature>
<keyword evidence="1" id="KW-1133">Transmembrane helix</keyword>
<keyword evidence="1" id="KW-0472">Membrane</keyword>
<dbReference type="EMBL" id="JACCFP010000001">
    <property type="protein sequence ID" value="NYJ02951.1"/>
    <property type="molecule type" value="Genomic_DNA"/>
</dbReference>
<evidence type="ECO:0000313" key="3">
    <source>
        <dbReference type="Proteomes" id="UP000530424"/>
    </source>
</evidence>
<dbReference type="RefSeq" id="WP_179669254.1">
    <property type="nucleotide sequence ID" value="NZ_JACCFP010000001.1"/>
</dbReference>
<reference evidence="2 3" key="1">
    <citation type="submission" date="2020-07" db="EMBL/GenBank/DDBJ databases">
        <title>Sequencing the genomes of 1000 actinobacteria strains.</title>
        <authorList>
            <person name="Klenk H.-P."/>
        </authorList>
    </citation>
    <scope>NUCLEOTIDE SEQUENCE [LARGE SCALE GENOMIC DNA]</scope>
    <source>
        <strain evidence="2 3">DSM 103833</strain>
    </source>
</reference>
<protein>
    <recommendedName>
        <fullName evidence="4">DUF4383 domain-containing protein</fullName>
    </recommendedName>
</protein>
<keyword evidence="1" id="KW-0812">Transmembrane</keyword>